<organism evidence="2 3">
    <name type="scientific">Blyttiomyces helicus</name>
    <dbReference type="NCBI Taxonomy" id="388810"/>
    <lineage>
        <taxon>Eukaryota</taxon>
        <taxon>Fungi</taxon>
        <taxon>Fungi incertae sedis</taxon>
        <taxon>Chytridiomycota</taxon>
        <taxon>Chytridiomycota incertae sedis</taxon>
        <taxon>Chytridiomycetes</taxon>
        <taxon>Chytridiomycetes incertae sedis</taxon>
        <taxon>Blyttiomyces</taxon>
    </lineage>
</organism>
<dbReference type="EMBL" id="KZ994721">
    <property type="protein sequence ID" value="RKO92241.1"/>
    <property type="molecule type" value="Genomic_DNA"/>
</dbReference>
<dbReference type="AlphaFoldDB" id="A0A4P9WHD3"/>
<evidence type="ECO:0000313" key="3">
    <source>
        <dbReference type="Proteomes" id="UP000269721"/>
    </source>
</evidence>
<gene>
    <name evidence="2" type="ORF">BDK51DRAFT_26188</name>
</gene>
<evidence type="ECO:0000313" key="2">
    <source>
        <dbReference type="EMBL" id="RKO92241.1"/>
    </source>
</evidence>
<evidence type="ECO:0000256" key="1">
    <source>
        <dbReference type="SAM" id="SignalP"/>
    </source>
</evidence>
<keyword evidence="1" id="KW-0732">Signal</keyword>
<name>A0A4P9WHD3_9FUNG</name>
<dbReference type="Proteomes" id="UP000269721">
    <property type="component" value="Unassembled WGS sequence"/>
</dbReference>
<feature type="chain" id="PRO_5020238454" description="Secreted protein" evidence="1">
    <location>
        <begin position="19"/>
        <end position="113"/>
    </location>
</feature>
<reference evidence="3" key="1">
    <citation type="journal article" date="2018" name="Nat. Microbiol.">
        <title>Leveraging single-cell genomics to expand the fungal tree of life.</title>
        <authorList>
            <person name="Ahrendt S.R."/>
            <person name="Quandt C.A."/>
            <person name="Ciobanu D."/>
            <person name="Clum A."/>
            <person name="Salamov A."/>
            <person name="Andreopoulos B."/>
            <person name="Cheng J.F."/>
            <person name="Woyke T."/>
            <person name="Pelin A."/>
            <person name="Henrissat B."/>
            <person name="Reynolds N.K."/>
            <person name="Benny G.L."/>
            <person name="Smith M.E."/>
            <person name="James T.Y."/>
            <person name="Grigoriev I.V."/>
        </authorList>
    </citation>
    <scope>NUCLEOTIDE SEQUENCE [LARGE SCALE GENOMIC DNA]</scope>
</reference>
<sequence>MIASALIATIALVATVAARMSLHRSYPLSPSKPKVEQPAWGGDGEPCGYENRHYCISVIGNYGGSYNTPNYDSPKPTNDSYKPTCDAYKPSHNSYKPTYDSYKHAYDSYKPTY</sequence>
<keyword evidence="3" id="KW-1185">Reference proteome</keyword>
<evidence type="ECO:0008006" key="4">
    <source>
        <dbReference type="Google" id="ProtNLM"/>
    </source>
</evidence>
<feature type="signal peptide" evidence="1">
    <location>
        <begin position="1"/>
        <end position="18"/>
    </location>
</feature>
<proteinExistence type="predicted"/>
<protein>
    <recommendedName>
        <fullName evidence="4">Secreted protein</fullName>
    </recommendedName>
</protein>
<accession>A0A4P9WHD3</accession>